<dbReference type="Proteomes" id="UP000319894">
    <property type="component" value="Unassembled WGS sequence"/>
</dbReference>
<keyword evidence="2" id="KW-1185">Reference proteome</keyword>
<dbReference type="InterPro" id="IPR036390">
    <property type="entry name" value="WH_DNA-bd_sf"/>
</dbReference>
<dbReference type="EMBL" id="QMDX01000001">
    <property type="protein sequence ID" value="TSD16241.1"/>
    <property type="molecule type" value="Genomic_DNA"/>
</dbReference>
<sequence>MALEHRHVVDSVDLSEADKAILDELQEGARTKGYLVDITGYHRNTVGHRLEVLEAADAIRCIHESTALYELSEDPRERTE</sequence>
<dbReference type="InParanoid" id="A0A554NFT4"/>
<protein>
    <submittedName>
        <fullName evidence="1">ArsR family transcriptional regulator</fullName>
    </submittedName>
</protein>
<name>A0A554NFT4_9EURY</name>
<dbReference type="InterPro" id="IPR036388">
    <property type="entry name" value="WH-like_DNA-bd_sf"/>
</dbReference>
<dbReference type="AlphaFoldDB" id="A0A554NFT4"/>
<comment type="caution">
    <text evidence="1">The sequence shown here is derived from an EMBL/GenBank/DDBJ whole genome shotgun (WGS) entry which is preliminary data.</text>
</comment>
<gene>
    <name evidence="1" type="ORF">DP107_03570</name>
</gene>
<evidence type="ECO:0000313" key="1">
    <source>
        <dbReference type="EMBL" id="TSD16241.1"/>
    </source>
</evidence>
<evidence type="ECO:0000313" key="2">
    <source>
        <dbReference type="Proteomes" id="UP000319894"/>
    </source>
</evidence>
<proteinExistence type="predicted"/>
<dbReference type="Gene3D" id="1.10.10.10">
    <property type="entry name" value="Winged helix-like DNA-binding domain superfamily/Winged helix DNA-binding domain"/>
    <property type="match status" value="1"/>
</dbReference>
<organism evidence="1 2">
    <name type="scientific">Haloglomus irregulare</name>
    <dbReference type="NCBI Taxonomy" id="2234134"/>
    <lineage>
        <taxon>Archaea</taxon>
        <taxon>Methanobacteriati</taxon>
        <taxon>Methanobacteriota</taxon>
        <taxon>Stenosarchaea group</taxon>
        <taxon>Halobacteria</taxon>
        <taxon>Halobacteriales</taxon>
        <taxon>Natronomonadaceae</taxon>
        <taxon>Haloglomus</taxon>
    </lineage>
</organism>
<accession>A0A554NFT4</accession>
<dbReference type="SUPFAM" id="SSF46785">
    <property type="entry name" value="Winged helix' DNA-binding domain"/>
    <property type="match status" value="1"/>
</dbReference>
<dbReference type="RefSeq" id="WP_144260744.1">
    <property type="nucleotide sequence ID" value="NZ_QMDX01000001.1"/>
</dbReference>
<reference evidence="1 2" key="1">
    <citation type="submission" date="2018-06" db="EMBL/GenBank/DDBJ databases">
        <title>Natronomonas sp. F16-60 a new haloarchaeon isolated from a solar saltern of Isla Cristina, Huelva, Spain.</title>
        <authorList>
            <person name="Duran-Viseras A."/>
            <person name="Sanchez-Porro C."/>
            <person name="Ventosa A."/>
        </authorList>
    </citation>
    <scope>NUCLEOTIDE SEQUENCE [LARGE SCALE GENOMIC DNA]</scope>
    <source>
        <strain evidence="1 2">F16-60</strain>
    </source>
</reference>